<dbReference type="Pfam" id="PF21034">
    <property type="entry name" value="BCAS3_WD40"/>
    <property type="match status" value="1"/>
</dbReference>
<evidence type="ECO:0000259" key="3">
    <source>
        <dbReference type="Pfam" id="PF12490"/>
    </source>
</evidence>
<dbReference type="FunFam" id="2.130.10.10:FF:000782">
    <property type="entry name" value="Autophagy-related protein 18h"/>
    <property type="match status" value="1"/>
</dbReference>
<dbReference type="Pfam" id="PF12490">
    <property type="entry name" value="BCAS3"/>
    <property type="match status" value="1"/>
</dbReference>
<dbReference type="EMBL" id="CM010716">
    <property type="protein sequence ID" value="RZC52421.1"/>
    <property type="molecule type" value="Genomic_DNA"/>
</dbReference>
<dbReference type="PANTHER" id="PTHR13268:SF0">
    <property type="entry name" value="BCAS3 MICROTUBULE ASSOCIATED CELL MIGRATION FACTOR"/>
    <property type="match status" value="1"/>
</dbReference>
<evidence type="ECO:0000256" key="1">
    <source>
        <dbReference type="ARBA" id="ARBA00004329"/>
    </source>
</evidence>
<feature type="compositionally biased region" description="Polar residues" evidence="2">
    <location>
        <begin position="982"/>
        <end position="994"/>
    </location>
</feature>
<feature type="domain" description="BCAS3" evidence="3">
    <location>
        <begin position="623"/>
        <end position="769"/>
    </location>
</feature>
<dbReference type="InterPro" id="IPR048382">
    <property type="entry name" value="BCAS3_WD40"/>
</dbReference>
<proteinExistence type="predicted"/>
<comment type="subcellular location">
    <subcellularLocation>
        <location evidence="1">Preautophagosomal structure</location>
    </subcellularLocation>
</comment>
<feature type="region of interest" description="Disordered" evidence="2">
    <location>
        <begin position="338"/>
        <end position="361"/>
    </location>
</feature>
<sequence length="1022" mass="110233">MRKGKGNGTRNNNGLLTNSIRIVSSCLKTVTTNATTVASTVRSASASVAASISVSNEDRKDQVLWAGFDKLELGPSTFKHVLLVGYCNGFQVLDVEDASNVTELVSKRDGRVTFLQIQPIPVNLGGPEGFGASHPLLLVVGGEETDSSGGVQGGGHSGGPFKDGNIEPQAGNCVSSPTAVRFYSLRSHSYVHLLRFRSAIYMVRCSPHIVAVGLAAQIYCFDALTLENKFSVLTYPVPQVGIQGELGVNIGYGPMGVGPRWLAYASVSPLLSNMGRLSPQILTPSPGVSPSTSPGNGSLMARYAMESSKHLAAGLINLGDMGYKTLSRYCQELLPDGSNSPVSSNSSWKVGRVGSPSHSAEPDNAGMVVVKDFVSRAVISQFRAHTSPISALCFDPSGTLLVTASIHGNNINIFRIMPSVIKNGAGTTSYDWSNSHVHLYKMHRGMTTAVIQDICFSQYSQWAAIISSRGTCHIFVISPFGGDTDFQTQSSHSDGPILLPGVSSPWWSTSSFIPNQQSFPPPPPVTLSAVSRIKDSYSKWIKSVTNVAASATGKTSVPSGAIASVFHNSIPRNLHSVPSRANALEHLLVYTPSGHLVQHELVPSLGTEPSDGGFRSEANSPVQQDEELKVKGEPIQWWDVCRKSDWPEREECFSKFDRFGLSAAEIAMDAADSEDNDVSSVISNSSTGSKDLAKPHERLHWYLSNAEVQISSGRIPIWQKSKISFYTMFPLRASERNFTEYDVGGEIDIEKVPSQEVEIRRKDLLPVFDHIHSIKSNWNDRSYVGGRFRSSSFSESHKVKGKLTEESGGYHSKPSSVVSAEGSNRGSSVTYGSLLDVDQLNTIKSPEHVDLTMNAIGNARSGSKKLDPLLMNPSFSSREYASSQSGSIDKFDSHVEESCVANDMSSLKSNTSGVREPIAEEDAFLSTNGISEISSASKQFSSSPTNLSEEAVPTNLHDEPDFGLFFQEGYCKPSELDESHELTGSVTDADSNSSHCEREKPEEGDHDDLPGGIFAFSEEGKS</sequence>
<accession>A0A4Y7IXE6</accession>
<evidence type="ECO:0000313" key="5">
    <source>
        <dbReference type="EMBL" id="RZC52421.1"/>
    </source>
</evidence>
<feature type="region of interest" description="Disordered" evidence="2">
    <location>
        <begin position="976"/>
        <end position="1022"/>
    </location>
</feature>
<dbReference type="InterPro" id="IPR036322">
    <property type="entry name" value="WD40_repeat_dom_sf"/>
</dbReference>
<feature type="compositionally biased region" description="Polar residues" evidence="2">
    <location>
        <begin position="813"/>
        <end position="824"/>
    </location>
</feature>
<feature type="compositionally biased region" description="Low complexity" evidence="2">
    <location>
        <begin position="338"/>
        <end position="347"/>
    </location>
</feature>
<dbReference type="OMA" id="KSYDWSS"/>
<dbReference type="Gramene" id="RZC52421">
    <property type="protein sequence ID" value="RZC52421"/>
    <property type="gene ID" value="C5167_020839"/>
</dbReference>
<dbReference type="InterPro" id="IPR001680">
    <property type="entry name" value="WD40_rpt"/>
</dbReference>
<feature type="region of interest" description="Disordered" evidence="2">
    <location>
        <begin position="799"/>
        <end position="824"/>
    </location>
</feature>
<keyword evidence="6" id="KW-1185">Reference proteome</keyword>
<reference evidence="5 6" key="1">
    <citation type="journal article" date="2018" name="Science">
        <title>The opium poppy genome and morphinan production.</title>
        <authorList>
            <person name="Guo L."/>
            <person name="Winzer T."/>
            <person name="Yang X."/>
            <person name="Li Y."/>
            <person name="Ning Z."/>
            <person name="He Z."/>
            <person name="Teodor R."/>
            <person name="Lu Y."/>
            <person name="Bowser T.A."/>
            <person name="Graham I.A."/>
            <person name="Ye K."/>
        </authorList>
    </citation>
    <scope>NUCLEOTIDE SEQUENCE [LARGE SCALE GENOMIC DNA]</scope>
    <source>
        <strain evidence="6">cv. HN1</strain>
        <tissue evidence="5">Leaves</tissue>
    </source>
</reference>
<dbReference type="Proteomes" id="UP000316621">
    <property type="component" value="Chromosome 2"/>
</dbReference>
<feature type="domain" description="BCAS3 WD40" evidence="4">
    <location>
        <begin position="178"/>
        <end position="490"/>
    </location>
</feature>
<dbReference type="SMART" id="SM00320">
    <property type="entry name" value="WD40"/>
    <property type="match status" value="3"/>
</dbReference>
<organism evidence="5 6">
    <name type="scientific">Papaver somniferum</name>
    <name type="common">Opium poppy</name>
    <dbReference type="NCBI Taxonomy" id="3469"/>
    <lineage>
        <taxon>Eukaryota</taxon>
        <taxon>Viridiplantae</taxon>
        <taxon>Streptophyta</taxon>
        <taxon>Embryophyta</taxon>
        <taxon>Tracheophyta</taxon>
        <taxon>Spermatophyta</taxon>
        <taxon>Magnoliopsida</taxon>
        <taxon>Ranunculales</taxon>
        <taxon>Papaveraceae</taxon>
        <taxon>Papaveroideae</taxon>
        <taxon>Papaver</taxon>
    </lineage>
</organism>
<protein>
    <submittedName>
        <fullName evidence="5">Uncharacterized protein</fullName>
    </submittedName>
</protein>
<evidence type="ECO:0000313" key="6">
    <source>
        <dbReference type="Proteomes" id="UP000316621"/>
    </source>
</evidence>
<dbReference type="PANTHER" id="PTHR13268">
    <property type="entry name" value="BREAST CARCINOMA AMPLIFIED SEQUENCE 3"/>
    <property type="match status" value="1"/>
</dbReference>
<dbReference type="InterPro" id="IPR022175">
    <property type="entry name" value="BCAS3_dom"/>
</dbReference>
<feature type="compositionally biased region" description="Basic and acidic residues" evidence="2">
    <location>
        <begin position="995"/>
        <end position="1009"/>
    </location>
</feature>
<dbReference type="InterPro" id="IPR045142">
    <property type="entry name" value="BCAS3-like"/>
</dbReference>
<dbReference type="AlphaFoldDB" id="A0A4Y7IXE6"/>
<gene>
    <name evidence="5" type="ORF">C5167_020839</name>
</gene>
<dbReference type="SUPFAM" id="SSF50978">
    <property type="entry name" value="WD40 repeat-like"/>
    <property type="match status" value="1"/>
</dbReference>
<name>A0A4Y7IXE6_PAPSO</name>
<evidence type="ECO:0000259" key="4">
    <source>
        <dbReference type="Pfam" id="PF21034"/>
    </source>
</evidence>
<dbReference type="GO" id="GO:0000407">
    <property type="term" value="C:phagophore assembly site"/>
    <property type="evidence" value="ECO:0007669"/>
    <property type="project" value="UniProtKB-SubCell"/>
</dbReference>
<dbReference type="GO" id="GO:0042594">
    <property type="term" value="P:response to starvation"/>
    <property type="evidence" value="ECO:0007669"/>
    <property type="project" value="TreeGrafter"/>
</dbReference>
<dbReference type="GO" id="GO:0006914">
    <property type="term" value="P:autophagy"/>
    <property type="evidence" value="ECO:0007669"/>
    <property type="project" value="InterPro"/>
</dbReference>
<evidence type="ECO:0000256" key="2">
    <source>
        <dbReference type="SAM" id="MobiDB-lite"/>
    </source>
</evidence>
<dbReference type="InterPro" id="IPR015943">
    <property type="entry name" value="WD40/YVTN_repeat-like_dom_sf"/>
</dbReference>
<dbReference type="Gene3D" id="2.130.10.10">
    <property type="entry name" value="YVTN repeat-like/Quinoprotein amine dehydrogenase"/>
    <property type="match status" value="1"/>
</dbReference>